<protein>
    <submittedName>
        <fullName evidence="3">Uncharacterized protein</fullName>
    </submittedName>
</protein>
<name>A0AAV1AQ42_VICFA</name>
<dbReference type="GO" id="GO:0019748">
    <property type="term" value="P:secondary metabolic process"/>
    <property type="evidence" value="ECO:0007669"/>
    <property type="project" value="TreeGrafter"/>
</dbReference>
<sequence>MRNLYLILLHIFLTFVVTHSAPKESVITNLPGFNGSLPSKHYGGYVTIDESHGKNLYYYFVESESNSSSKDPIVLWLNGGPGCSSFDGFGYLIGNPVADEIFDGNALVPFAHGMGLISDQIFENITKACNGTFYATNSSDCNHCLSNLDDIIALDNVFTSNRFWLMD</sequence>
<dbReference type="InterPro" id="IPR029058">
    <property type="entry name" value="AB_hydrolase_fold"/>
</dbReference>
<feature type="signal peptide" evidence="2">
    <location>
        <begin position="1"/>
        <end position="20"/>
    </location>
</feature>
<dbReference type="Gene3D" id="3.40.50.1820">
    <property type="entry name" value="alpha/beta hydrolase"/>
    <property type="match status" value="2"/>
</dbReference>
<feature type="chain" id="PRO_5043886209" evidence="2">
    <location>
        <begin position="21"/>
        <end position="167"/>
    </location>
</feature>
<evidence type="ECO:0000313" key="3">
    <source>
        <dbReference type="EMBL" id="CAI8612472.1"/>
    </source>
</evidence>
<accession>A0AAV1AQ42</accession>
<dbReference type="Pfam" id="PF00450">
    <property type="entry name" value="Peptidase_S10"/>
    <property type="match status" value="2"/>
</dbReference>
<dbReference type="PANTHER" id="PTHR11802:SF254">
    <property type="entry name" value="SERINE CARBOXYPEPTIDASE-LIKE 20"/>
    <property type="match status" value="1"/>
</dbReference>
<dbReference type="AlphaFoldDB" id="A0AAV1AQ42"/>
<proteinExistence type="inferred from homology"/>
<dbReference type="GO" id="GO:0006508">
    <property type="term" value="P:proteolysis"/>
    <property type="evidence" value="ECO:0007669"/>
    <property type="project" value="InterPro"/>
</dbReference>
<dbReference type="GO" id="GO:0004185">
    <property type="term" value="F:serine-type carboxypeptidase activity"/>
    <property type="evidence" value="ECO:0007669"/>
    <property type="project" value="InterPro"/>
</dbReference>
<comment type="similarity">
    <text evidence="1">Belongs to the peptidase S10 family.</text>
</comment>
<gene>
    <name evidence="3" type="ORF">VFH_V035680</name>
</gene>
<keyword evidence="2" id="KW-0732">Signal</keyword>
<evidence type="ECO:0000256" key="1">
    <source>
        <dbReference type="ARBA" id="ARBA00009431"/>
    </source>
</evidence>
<keyword evidence="4" id="KW-1185">Reference proteome</keyword>
<organism evidence="3 4">
    <name type="scientific">Vicia faba</name>
    <name type="common">Broad bean</name>
    <name type="synonym">Faba vulgaris</name>
    <dbReference type="NCBI Taxonomy" id="3906"/>
    <lineage>
        <taxon>Eukaryota</taxon>
        <taxon>Viridiplantae</taxon>
        <taxon>Streptophyta</taxon>
        <taxon>Embryophyta</taxon>
        <taxon>Tracheophyta</taxon>
        <taxon>Spermatophyta</taxon>
        <taxon>Magnoliopsida</taxon>
        <taxon>eudicotyledons</taxon>
        <taxon>Gunneridae</taxon>
        <taxon>Pentapetalae</taxon>
        <taxon>rosids</taxon>
        <taxon>fabids</taxon>
        <taxon>Fabales</taxon>
        <taxon>Fabaceae</taxon>
        <taxon>Papilionoideae</taxon>
        <taxon>50 kb inversion clade</taxon>
        <taxon>NPAAA clade</taxon>
        <taxon>Hologalegina</taxon>
        <taxon>IRL clade</taxon>
        <taxon>Fabeae</taxon>
        <taxon>Vicia</taxon>
    </lineage>
</organism>
<dbReference type="SUPFAM" id="SSF53474">
    <property type="entry name" value="alpha/beta-Hydrolases"/>
    <property type="match status" value="1"/>
</dbReference>
<dbReference type="EMBL" id="OX451740">
    <property type="protein sequence ID" value="CAI8612472.1"/>
    <property type="molecule type" value="Genomic_DNA"/>
</dbReference>
<dbReference type="InterPro" id="IPR001563">
    <property type="entry name" value="Peptidase_S10"/>
</dbReference>
<evidence type="ECO:0000256" key="2">
    <source>
        <dbReference type="SAM" id="SignalP"/>
    </source>
</evidence>
<reference evidence="3 4" key="1">
    <citation type="submission" date="2023-01" db="EMBL/GenBank/DDBJ databases">
        <authorList>
            <person name="Kreplak J."/>
        </authorList>
    </citation>
    <scope>NUCLEOTIDE SEQUENCE [LARGE SCALE GENOMIC DNA]</scope>
</reference>
<dbReference type="PANTHER" id="PTHR11802">
    <property type="entry name" value="SERINE PROTEASE FAMILY S10 SERINE CARBOXYPEPTIDASE"/>
    <property type="match status" value="1"/>
</dbReference>
<dbReference type="GO" id="GO:0016747">
    <property type="term" value="F:acyltransferase activity, transferring groups other than amino-acyl groups"/>
    <property type="evidence" value="ECO:0007669"/>
    <property type="project" value="TreeGrafter"/>
</dbReference>
<dbReference type="Proteomes" id="UP001157006">
    <property type="component" value="Chromosome 5"/>
</dbReference>
<evidence type="ECO:0000313" key="4">
    <source>
        <dbReference type="Proteomes" id="UP001157006"/>
    </source>
</evidence>